<gene>
    <name evidence="2" type="ORF">SAMN04488589_0421</name>
</gene>
<dbReference type="AlphaFoldDB" id="A0A7Z7B008"/>
<keyword evidence="1" id="KW-0175">Coiled coil</keyword>
<accession>A0A7Z7B008</accession>
<reference evidence="2 3" key="1">
    <citation type="submission" date="2016-10" db="EMBL/GenBank/DDBJ databases">
        <authorList>
            <person name="Varghese N."/>
            <person name="Submissions S."/>
        </authorList>
    </citation>
    <scope>NUCLEOTIDE SEQUENCE [LARGE SCALE GENOMIC DNA]</scope>
    <source>
        <strain evidence="2 3">PL 12/M</strain>
    </source>
</reference>
<evidence type="ECO:0000313" key="3">
    <source>
        <dbReference type="Proteomes" id="UP000199259"/>
    </source>
</evidence>
<feature type="coiled-coil region" evidence="1">
    <location>
        <begin position="135"/>
        <end position="207"/>
    </location>
</feature>
<protein>
    <submittedName>
        <fullName evidence="2">Uncharacterized protein</fullName>
    </submittedName>
</protein>
<dbReference type="InterPro" id="IPR055533">
    <property type="entry name" value="DUF7109"/>
</dbReference>
<organism evidence="2 3">
    <name type="scientific">Methanolobus vulcani</name>
    <dbReference type="NCBI Taxonomy" id="38026"/>
    <lineage>
        <taxon>Archaea</taxon>
        <taxon>Methanobacteriati</taxon>
        <taxon>Methanobacteriota</taxon>
        <taxon>Stenosarchaea group</taxon>
        <taxon>Methanomicrobia</taxon>
        <taxon>Methanosarcinales</taxon>
        <taxon>Methanosarcinaceae</taxon>
        <taxon>Methanolobus</taxon>
    </lineage>
</organism>
<comment type="caution">
    <text evidence="2">The sequence shown here is derived from an EMBL/GenBank/DDBJ whole genome shotgun (WGS) entry which is preliminary data.</text>
</comment>
<evidence type="ECO:0000313" key="2">
    <source>
        <dbReference type="EMBL" id="SDF34721.1"/>
    </source>
</evidence>
<dbReference type="Pfam" id="PF23421">
    <property type="entry name" value="DUF7109"/>
    <property type="match status" value="1"/>
</dbReference>
<proteinExistence type="predicted"/>
<evidence type="ECO:0000256" key="1">
    <source>
        <dbReference type="SAM" id="Coils"/>
    </source>
</evidence>
<dbReference type="Proteomes" id="UP000199259">
    <property type="component" value="Unassembled WGS sequence"/>
</dbReference>
<dbReference type="EMBL" id="FNCA01000001">
    <property type="protein sequence ID" value="SDF34721.1"/>
    <property type="molecule type" value="Genomic_DNA"/>
</dbReference>
<keyword evidence="3" id="KW-1185">Reference proteome</keyword>
<name>A0A7Z7B008_9EURY</name>
<sequence>MIIWGALMLSKEELCGIIDALGALTQDEIYHITKELSLLKGSVPPAMPSIKELCAESEKEHHIVAVSAEEITGAEENKKNPASQVSGEVKDDILLYYISGPNAFPEVPFELSEVIDILELQKRDVNLSSVAARLSKNLHRRIKNLEDKIEVVSSAKVHEKDLENLELRYSDILNQYYDYTFWLSDDMPGLEDEIRELSLRIESLKSAQGI</sequence>